<evidence type="ECO:0000256" key="1">
    <source>
        <dbReference type="SAM" id="MobiDB-lite"/>
    </source>
</evidence>
<name>A0ABR2ZWR1_9AGAR</name>
<dbReference type="EMBL" id="JBBXMP010000039">
    <property type="protein sequence ID" value="KAL0066120.1"/>
    <property type="molecule type" value="Genomic_DNA"/>
</dbReference>
<feature type="compositionally biased region" description="Basic and acidic residues" evidence="1">
    <location>
        <begin position="1"/>
        <end position="18"/>
    </location>
</feature>
<evidence type="ECO:0008006" key="4">
    <source>
        <dbReference type="Google" id="ProtNLM"/>
    </source>
</evidence>
<sequence>MNIDRNDKVGVAQHHEGSMEEDASPASINTIPVEILTEIFGYFLPTGDVLDPSVPPLITFVSAEPHSDATSVVGEVKGLPAYLDVGTHPILVHESRTVEAGGNQSIFRLRTSRSTPIRRCSCYLHLQVQHRFWKGFTSLKLAASPLTWDRLTHVDSQFMLNDEFLDFLSRSQTLQDLQISTLDGPTLPLLPRRRLRLPQLRKFTILSSTPSALTTLINHLALPLLEDLHLGEWHSGDAWMNMFQSSSCQLKTLGLYDRSASDEGITRLLSSPSMTRLEELNADIWCSADGLLQFLTSSSEVLHLPFLRKMVMSFGKLTSGLLSAMLRSRLDSTPTALTQADFVLASARAYSDITVDIRFLKNLHESGFNITYS</sequence>
<proteinExistence type="predicted"/>
<comment type="caution">
    <text evidence="2">The sequence shown here is derived from an EMBL/GenBank/DDBJ whole genome shotgun (WGS) entry which is preliminary data.</text>
</comment>
<keyword evidence="3" id="KW-1185">Reference proteome</keyword>
<dbReference type="Gene3D" id="3.80.10.10">
    <property type="entry name" value="Ribonuclease Inhibitor"/>
    <property type="match status" value="1"/>
</dbReference>
<reference evidence="2 3" key="1">
    <citation type="submission" date="2024-05" db="EMBL/GenBank/DDBJ databases">
        <title>A draft genome resource for the thread blight pathogen Marasmius tenuissimus strain MS-2.</title>
        <authorList>
            <person name="Yulfo-Soto G.E."/>
            <person name="Baruah I.K."/>
            <person name="Amoako-Attah I."/>
            <person name="Bukari Y."/>
            <person name="Meinhardt L.W."/>
            <person name="Bailey B.A."/>
            <person name="Cohen S.P."/>
        </authorList>
    </citation>
    <scope>NUCLEOTIDE SEQUENCE [LARGE SCALE GENOMIC DNA]</scope>
    <source>
        <strain evidence="2 3">MS-2</strain>
    </source>
</reference>
<protein>
    <recommendedName>
        <fullName evidence="4">F-box domain-containing protein</fullName>
    </recommendedName>
</protein>
<dbReference type="SUPFAM" id="SSF52047">
    <property type="entry name" value="RNI-like"/>
    <property type="match status" value="1"/>
</dbReference>
<accession>A0ABR2ZWR1</accession>
<organism evidence="2 3">
    <name type="scientific">Marasmius tenuissimus</name>
    <dbReference type="NCBI Taxonomy" id="585030"/>
    <lineage>
        <taxon>Eukaryota</taxon>
        <taxon>Fungi</taxon>
        <taxon>Dikarya</taxon>
        <taxon>Basidiomycota</taxon>
        <taxon>Agaricomycotina</taxon>
        <taxon>Agaricomycetes</taxon>
        <taxon>Agaricomycetidae</taxon>
        <taxon>Agaricales</taxon>
        <taxon>Marasmiineae</taxon>
        <taxon>Marasmiaceae</taxon>
        <taxon>Marasmius</taxon>
    </lineage>
</organism>
<dbReference type="InterPro" id="IPR032675">
    <property type="entry name" value="LRR_dom_sf"/>
</dbReference>
<evidence type="ECO:0000313" key="2">
    <source>
        <dbReference type="EMBL" id="KAL0066120.1"/>
    </source>
</evidence>
<feature type="region of interest" description="Disordered" evidence="1">
    <location>
        <begin position="1"/>
        <end position="25"/>
    </location>
</feature>
<dbReference type="Proteomes" id="UP001437256">
    <property type="component" value="Unassembled WGS sequence"/>
</dbReference>
<evidence type="ECO:0000313" key="3">
    <source>
        <dbReference type="Proteomes" id="UP001437256"/>
    </source>
</evidence>
<gene>
    <name evidence="2" type="ORF">AAF712_006952</name>
</gene>